<accession>A0ABU2MTI7</accession>
<dbReference type="EMBL" id="JAVREL010000011">
    <property type="protein sequence ID" value="MDT0344776.1"/>
    <property type="molecule type" value="Genomic_DNA"/>
</dbReference>
<dbReference type="PANTHER" id="PTHR32322:SF2">
    <property type="entry name" value="EAMA DOMAIN-CONTAINING PROTEIN"/>
    <property type="match status" value="1"/>
</dbReference>
<dbReference type="InterPro" id="IPR037185">
    <property type="entry name" value="EmrE-like"/>
</dbReference>
<reference evidence="9" key="1">
    <citation type="submission" date="2023-07" db="EMBL/GenBank/DDBJ databases">
        <title>30 novel species of actinomycetes from the DSMZ collection.</title>
        <authorList>
            <person name="Nouioui I."/>
        </authorList>
    </citation>
    <scope>NUCLEOTIDE SEQUENCE [LARGE SCALE GENOMIC DNA]</scope>
    <source>
        <strain evidence="9">DSM 44938</strain>
    </source>
</reference>
<keyword evidence="9" id="KW-1185">Reference proteome</keyword>
<evidence type="ECO:0000256" key="5">
    <source>
        <dbReference type="ARBA" id="ARBA00023136"/>
    </source>
</evidence>
<comment type="similarity">
    <text evidence="2">Belongs to the EamA transporter family.</text>
</comment>
<name>A0ABU2MTI7_9ACTN</name>
<evidence type="ECO:0000256" key="1">
    <source>
        <dbReference type="ARBA" id="ARBA00004141"/>
    </source>
</evidence>
<evidence type="ECO:0000256" key="6">
    <source>
        <dbReference type="SAM" id="Phobius"/>
    </source>
</evidence>
<feature type="transmembrane region" description="Helical" evidence="6">
    <location>
        <begin position="208"/>
        <end position="230"/>
    </location>
</feature>
<keyword evidence="3 6" id="KW-0812">Transmembrane</keyword>
<evidence type="ECO:0000256" key="4">
    <source>
        <dbReference type="ARBA" id="ARBA00022989"/>
    </source>
</evidence>
<proteinExistence type="inferred from homology"/>
<comment type="caution">
    <text evidence="8">The sequence shown here is derived from an EMBL/GenBank/DDBJ whole genome shotgun (WGS) entry which is preliminary data.</text>
</comment>
<gene>
    <name evidence="8" type="ORF">RM590_19475</name>
</gene>
<dbReference type="RefSeq" id="WP_311705901.1">
    <property type="nucleotide sequence ID" value="NZ_JAVREL010000011.1"/>
</dbReference>
<feature type="transmembrane region" description="Helical" evidence="6">
    <location>
        <begin position="33"/>
        <end position="52"/>
    </location>
</feature>
<dbReference type="SUPFAM" id="SSF103481">
    <property type="entry name" value="Multidrug resistance efflux transporter EmrE"/>
    <property type="match status" value="2"/>
</dbReference>
<keyword evidence="5 6" id="KW-0472">Membrane</keyword>
<feature type="transmembrane region" description="Helical" evidence="6">
    <location>
        <begin position="242"/>
        <end position="259"/>
    </location>
</feature>
<feature type="transmembrane region" description="Helical" evidence="6">
    <location>
        <begin position="179"/>
        <end position="202"/>
    </location>
</feature>
<dbReference type="Proteomes" id="UP001183246">
    <property type="component" value="Unassembled WGS sequence"/>
</dbReference>
<organism evidence="8 9">
    <name type="scientific">Streptomyces litchfieldiae</name>
    <dbReference type="NCBI Taxonomy" id="3075543"/>
    <lineage>
        <taxon>Bacteria</taxon>
        <taxon>Bacillati</taxon>
        <taxon>Actinomycetota</taxon>
        <taxon>Actinomycetes</taxon>
        <taxon>Kitasatosporales</taxon>
        <taxon>Streptomycetaceae</taxon>
        <taxon>Streptomyces</taxon>
    </lineage>
</organism>
<sequence length="301" mass="30523">MPASLISPALVVMWSSGFVGAELGTRRAGADTLLMWRFLAAAVLLGGGWLLLRRTAPARRAVGEQALIGLLSQGVYLGSVVWAVGAGVPAGTAALIAAFQPLAAAALAGPLLGETVTRRQWAALGAGLAGVALVVRDDLSAAGAAPPAAYALPFAGMAGLLAASFLERRARAPLSPVDALPVHCVVSAAAFAVVATAGGHAAPPVDGAFWVAVAWTVLLSTVGGYGLYWLSLRRHGVTWTSALIYLTPPVTALWAWAMFGEAPGPPAVVGMAVSLTAVMAAQPRRTTGEPARAAGDLVRAR</sequence>
<feature type="transmembrane region" description="Helical" evidence="6">
    <location>
        <begin position="148"/>
        <end position="167"/>
    </location>
</feature>
<dbReference type="InterPro" id="IPR000620">
    <property type="entry name" value="EamA_dom"/>
</dbReference>
<comment type="subcellular location">
    <subcellularLocation>
        <location evidence="1">Membrane</location>
        <topology evidence="1">Multi-pass membrane protein</topology>
    </subcellularLocation>
</comment>
<dbReference type="PANTHER" id="PTHR32322">
    <property type="entry name" value="INNER MEMBRANE TRANSPORTER"/>
    <property type="match status" value="1"/>
</dbReference>
<evidence type="ECO:0000256" key="3">
    <source>
        <dbReference type="ARBA" id="ARBA00022692"/>
    </source>
</evidence>
<evidence type="ECO:0000313" key="8">
    <source>
        <dbReference type="EMBL" id="MDT0344776.1"/>
    </source>
</evidence>
<feature type="domain" description="EamA" evidence="7">
    <location>
        <begin position="166"/>
        <end position="279"/>
    </location>
</feature>
<dbReference type="Pfam" id="PF00892">
    <property type="entry name" value="EamA"/>
    <property type="match status" value="2"/>
</dbReference>
<feature type="domain" description="EamA" evidence="7">
    <location>
        <begin position="10"/>
        <end position="135"/>
    </location>
</feature>
<keyword evidence="4 6" id="KW-1133">Transmembrane helix</keyword>
<evidence type="ECO:0000313" key="9">
    <source>
        <dbReference type="Proteomes" id="UP001183246"/>
    </source>
</evidence>
<evidence type="ECO:0000256" key="2">
    <source>
        <dbReference type="ARBA" id="ARBA00007362"/>
    </source>
</evidence>
<protein>
    <submittedName>
        <fullName evidence="8">DMT family transporter</fullName>
    </submittedName>
</protein>
<dbReference type="InterPro" id="IPR050638">
    <property type="entry name" value="AA-Vitamin_Transporters"/>
</dbReference>
<evidence type="ECO:0000259" key="7">
    <source>
        <dbReference type="Pfam" id="PF00892"/>
    </source>
</evidence>